<gene>
    <name evidence="3" type="ORF">CDAR_291721</name>
</gene>
<proteinExistence type="predicted"/>
<organism evidence="3 4">
    <name type="scientific">Caerostris darwini</name>
    <dbReference type="NCBI Taxonomy" id="1538125"/>
    <lineage>
        <taxon>Eukaryota</taxon>
        <taxon>Metazoa</taxon>
        <taxon>Ecdysozoa</taxon>
        <taxon>Arthropoda</taxon>
        <taxon>Chelicerata</taxon>
        <taxon>Arachnida</taxon>
        <taxon>Araneae</taxon>
        <taxon>Araneomorphae</taxon>
        <taxon>Entelegynae</taxon>
        <taxon>Araneoidea</taxon>
        <taxon>Araneidae</taxon>
        <taxon>Caerostris</taxon>
    </lineage>
</organism>
<evidence type="ECO:0000313" key="3">
    <source>
        <dbReference type="EMBL" id="GIX75958.1"/>
    </source>
</evidence>
<evidence type="ECO:0000256" key="2">
    <source>
        <dbReference type="SAM" id="Phobius"/>
    </source>
</evidence>
<feature type="compositionally biased region" description="Basic residues" evidence="1">
    <location>
        <begin position="1"/>
        <end position="10"/>
    </location>
</feature>
<keyword evidence="4" id="KW-1185">Reference proteome</keyword>
<name>A0AAV4MU91_9ARAC</name>
<dbReference type="AlphaFoldDB" id="A0AAV4MU91"/>
<keyword evidence="2" id="KW-0472">Membrane</keyword>
<feature type="transmembrane region" description="Helical" evidence="2">
    <location>
        <begin position="70"/>
        <end position="88"/>
    </location>
</feature>
<evidence type="ECO:0000256" key="1">
    <source>
        <dbReference type="SAM" id="MobiDB-lite"/>
    </source>
</evidence>
<dbReference type="EMBL" id="BPLQ01000882">
    <property type="protein sequence ID" value="GIX75958.1"/>
    <property type="molecule type" value="Genomic_DNA"/>
</dbReference>
<keyword evidence="2" id="KW-0812">Transmembrane</keyword>
<accession>A0AAV4MU91</accession>
<feature type="region of interest" description="Disordered" evidence="1">
    <location>
        <begin position="1"/>
        <end position="22"/>
    </location>
</feature>
<reference evidence="3 4" key="1">
    <citation type="submission" date="2021-06" db="EMBL/GenBank/DDBJ databases">
        <title>Caerostris darwini draft genome.</title>
        <authorList>
            <person name="Kono N."/>
            <person name="Arakawa K."/>
        </authorList>
    </citation>
    <scope>NUCLEOTIDE SEQUENCE [LARGE SCALE GENOMIC DNA]</scope>
</reference>
<evidence type="ECO:0000313" key="4">
    <source>
        <dbReference type="Proteomes" id="UP001054837"/>
    </source>
</evidence>
<dbReference type="Proteomes" id="UP001054837">
    <property type="component" value="Unassembled WGS sequence"/>
</dbReference>
<protein>
    <submittedName>
        <fullName evidence="3">Uncharacterized protein</fullName>
    </submittedName>
</protein>
<keyword evidence="2" id="KW-1133">Transmembrane helix</keyword>
<sequence>MSRVLKRQLKRDRDTSEDLPERLKGISCSPFSMHESNMALNGLEDRESSGVDNIHPEFVKHVGQTAKTNLLKFFNVVVVTISLLRYILIKLYNNYCVCAL</sequence>
<comment type="caution">
    <text evidence="3">The sequence shown here is derived from an EMBL/GenBank/DDBJ whole genome shotgun (WGS) entry which is preliminary data.</text>
</comment>
<feature type="compositionally biased region" description="Basic and acidic residues" evidence="1">
    <location>
        <begin position="11"/>
        <end position="22"/>
    </location>
</feature>